<name>H2XUN2_CIOIN</name>
<proteinExistence type="predicted"/>
<reference evidence="2" key="3">
    <citation type="submission" date="2025-09" db="UniProtKB">
        <authorList>
            <consortium name="Ensembl"/>
        </authorList>
    </citation>
    <scope>IDENTIFICATION</scope>
</reference>
<organism evidence="2 3">
    <name type="scientific">Ciona intestinalis</name>
    <name type="common">Transparent sea squirt</name>
    <name type="synonym">Ascidia intestinalis</name>
    <dbReference type="NCBI Taxonomy" id="7719"/>
    <lineage>
        <taxon>Eukaryota</taxon>
        <taxon>Metazoa</taxon>
        <taxon>Chordata</taxon>
        <taxon>Tunicata</taxon>
        <taxon>Ascidiacea</taxon>
        <taxon>Phlebobranchia</taxon>
        <taxon>Cionidae</taxon>
        <taxon>Ciona</taxon>
    </lineage>
</organism>
<protein>
    <submittedName>
        <fullName evidence="2">Uncharacterized protein</fullName>
    </submittedName>
</protein>
<keyword evidence="1" id="KW-0472">Membrane</keyword>
<accession>H2XUN2</accession>
<dbReference type="Proteomes" id="UP000008144">
    <property type="component" value="Unassembled WGS sequence"/>
</dbReference>
<keyword evidence="3" id="KW-1185">Reference proteome</keyword>
<keyword evidence="1" id="KW-1133">Transmembrane helix</keyword>
<reference evidence="2" key="2">
    <citation type="submission" date="2025-08" db="UniProtKB">
        <authorList>
            <consortium name="Ensembl"/>
        </authorList>
    </citation>
    <scope>IDENTIFICATION</scope>
</reference>
<evidence type="ECO:0000313" key="3">
    <source>
        <dbReference type="Proteomes" id="UP000008144"/>
    </source>
</evidence>
<dbReference type="Ensembl" id="ENSCINT00000033192.1">
    <property type="protein sequence ID" value="ENSCINP00000033366.1"/>
    <property type="gene ID" value="ENSCING00000022665.1"/>
</dbReference>
<dbReference type="InParanoid" id="H2XUN2"/>
<sequence length="43" mass="5101">MAMQFGQNISFILYNWMDLIFICYIFIAPDPYNISLHKNCPTL</sequence>
<evidence type="ECO:0000256" key="1">
    <source>
        <dbReference type="SAM" id="Phobius"/>
    </source>
</evidence>
<evidence type="ECO:0000313" key="2">
    <source>
        <dbReference type="Ensembl" id="ENSCINP00000033366.1"/>
    </source>
</evidence>
<dbReference type="HOGENOM" id="CLU_3241865_0_0_1"/>
<keyword evidence="1" id="KW-0812">Transmembrane</keyword>
<dbReference type="AlphaFoldDB" id="H2XUN2"/>
<reference evidence="3" key="1">
    <citation type="journal article" date="2002" name="Science">
        <title>The draft genome of Ciona intestinalis: insights into chordate and vertebrate origins.</title>
        <authorList>
            <person name="Dehal P."/>
            <person name="Satou Y."/>
            <person name="Campbell R.K."/>
            <person name="Chapman J."/>
            <person name="Degnan B."/>
            <person name="De Tomaso A."/>
            <person name="Davidson B."/>
            <person name="Di Gregorio A."/>
            <person name="Gelpke M."/>
            <person name="Goodstein D.M."/>
            <person name="Harafuji N."/>
            <person name="Hastings K.E."/>
            <person name="Ho I."/>
            <person name="Hotta K."/>
            <person name="Huang W."/>
            <person name="Kawashima T."/>
            <person name="Lemaire P."/>
            <person name="Martinez D."/>
            <person name="Meinertzhagen I.A."/>
            <person name="Necula S."/>
            <person name="Nonaka M."/>
            <person name="Putnam N."/>
            <person name="Rash S."/>
            <person name="Saiga H."/>
            <person name="Satake M."/>
            <person name="Terry A."/>
            <person name="Yamada L."/>
            <person name="Wang H.G."/>
            <person name="Awazu S."/>
            <person name="Azumi K."/>
            <person name="Boore J."/>
            <person name="Branno M."/>
            <person name="Chin-Bow S."/>
            <person name="DeSantis R."/>
            <person name="Doyle S."/>
            <person name="Francino P."/>
            <person name="Keys D.N."/>
            <person name="Haga S."/>
            <person name="Hayashi H."/>
            <person name="Hino K."/>
            <person name="Imai K.S."/>
            <person name="Inaba K."/>
            <person name="Kano S."/>
            <person name="Kobayashi K."/>
            <person name="Kobayashi M."/>
            <person name="Lee B.I."/>
            <person name="Makabe K.W."/>
            <person name="Manohar C."/>
            <person name="Matassi G."/>
            <person name="Medina M."/>
            <person name="Mochizuki Y."/>
            <person name="Mount S."/>
            <person name="Morishita T."/>
            <person name="Miura S."/>
            <person name="Nakayama A."/>
            <person name="Nishizaka S."/>
            <person name="Nomoto H."/>
            <person name="Ohta F."/>
            <person name="Oishi K."/>
            <person name="Rigoutsos I."/>
            <person name="Sano M."/>
            <person name="Sasaki A."/>
            <person name="Sasakura Y."/>
            <person name="Shoguchi E."/>
            <person name="Shin-i T."/>
            <person name="Spagnuolo A."/>
            <person name="Stainier D."/>
            <person name="Suzuki M.M."/>
            <person name="Tassy O."/>
            <person name="Takatori N."/>
            <person name="Tokuoka M."/>
            <person name="Yagi K."/>
            <person name="Yoshizaki F."/>
            <person name="Wada S."/>
            <person name="Zhang C."/>
            <person name="Hyatt P.D."/>
            <person name="Larimer F."/>
            <person name="Detter C."/>
            <person name="Doggett N."/>
            <person name="Glavina T."/>
            <person name="Hawkins T."/>
            <person name="Richardson P."/>
            <person name="Lucas S."/>
            <person name="Kohara Y."/>
            <person name="Levine M."/>
            <person name="Satoh N."/>
            <person name="Rokhsar D.S."/>
        </authorList>
    </citation>
    <scope>NUCLEOTIDE SEQUENCE [LARGE SCALE GENOMIC DNA]</scope>
</reference>
<feature type="transmembrane region" description="Helical" evidence="1">
    <location>
        <begin position="12"/>
        <end position="29"/>
    </location>
</feature>